<feature type="transmembrane region" description="Helical" evidence="9">
    <location>
        <begin position="421"/>
        <end position="445"/>
    </location>
</feature>
<dbReference type="FunFam" id="3.40.50.300:FF:000299">
    <property type="entry name" value="ABC transporter ATP-binding protein/permease"/>
    <property type="match status" value="1"/>
</dbReference>
<dbReference type="InterPro" id="IPR003593">
    <property type="entry name" value="AAA+_ATPase"/>
</dbReference>
<dbReference type="GO" id="GO:0140359">
    <property type="term" value="F:ABC-type transporter activity"/>
    <property type="evidence" value="ECO:0007669"/>
    <property type="project" value="InterPro"/>
</dbReference>
<dbReference type="OrthoDB" id="9771903at2"/>
<dbReference type="Gene3D" id="3.40.50.300">
    <property type="entry name" value="P-loop containing nucleotide triphosphate hydrolases"/>
    <property type="match status" value="1"/>
</dbReference>
<accession>B2J2N3</accession>
<dbReference type="GO" id="GO:0005524">
    <property type="term" value="F:ATP binding"/>
    <property type="evidence" value="ECO:0007669"/>
    <property type="project" value="UniProtKB-KW"/>
</dbReference>
<evidence type="ECO:0000256" key="9">
    <source>
        <dbReference type="SAM" id="Phobius"/>
    </source>
</evidence>
<evidence type="ECO:0000313" key="13">
    <source>
        <dbReference type="Proteomes" id="UP000001191"/>
    </source>
</evidence>
<feature type="transmembrane region" description="Helical" evidence="9">
    <location>
        <begin position="536"/>
        <end position="556"/>
    </location>
</feature>
<dbReference type="PANTHER" id="PTHR24221:SF654">
    <property type="entry name" value="ATP-BINDING CASSETTE SUB-FAMILY B MEMBER 6"/>
    <property type="match status" value="1"/>
</dbReference>
<dbReference type="InterPro" id="IPR039421">
    <property type="entry name" value="Type_1_exporter"/>
</dbReference>
<keyword evidence="8 9" id="KW-0472">Membrane</keyword>
<evidence type="ECO:0000313" key="12">
    <source>
        <dbReference type="EMBL" id="ACC80464.1"/>
    </source>
</evidence>
<evidence type="ECO:0000259" key="11">
    <source>
        <dbReference type="PROSITE" id="PS50929"/>
    </source>
</evidence>
<feature type="transmembrane region" description="Helical" evidence="9">
    <location>
        <begin position="683"/>
        <end position="707"/>
    </location>
</feature>
<dbReference type="PhylomeDB" id="B2J2N3"/>
<dbReference type="InterPro" id="IPR003439">
    <property type="entry name" value="ABC_transporter-like_ATP-bd"/>
</dbReference>
<dbReference type="PROSITE" id="PS50929">
    <property type="entry name" value="ABC_TM1F"/>
    <property type="match status" value="1"/>
</dbReference>
<dbReference type="InterPro" id="IPR014710">
    <property type="entry name" value="RmlC-like_jellyroll"/>
</dbReference>
<evidence type="ECO:0000256" key="1">
    <source>
        <dbReference type="ARBA" id="ARBA00004651"/>
    </source>
</evidence>
<dbReference type="InterPro" id="IPR017871">
    <property type="entry name" value="ABC_transporter-like_CS"/>
</dbReference>
<dbReference type="GO" id="GO:0016887">
    <property type="term" value="F:ATP hydrolysis activity"/>
    <property type="evidence" value="ECO:0007669"/>
    <property type="project" value="InterPro"/>
</dbReference>
<dbReference type="SUPFAM" id="SSF51206">
    <property type="entry name" value="cAMP-binding domain-like"/>
    <property type="match status" value="1"/>
</dbReference>
<dbReference type="PROSITE" id="PS00211">
    <property type="entry name" value="ABC_TRANSPORTER_1"/>
    <property type="match status" value="1"/>
</dbReference>
<dbReference type="AlphaFoldDB" id="B2J2N3"/>
<dbReference type="SMART" id="SM00382">
    <property type="entry name" value="AAA"/>
    <property type="match status" value="1"/>
</dbReference>
<feature type="transmembrane region" description="Helical" evidence="9">
    <location>
        <begin position="643"/>
        <end position="663"/>
    </location>
</feature>
<evidence type="ECO:0000259" key="10">
    <source>
        <dbReference type="PROSITE" id="PS50893"/>
    </source>
</evidence>
<keyword evidence="4 9" id="KW-0812">Transmembrane</keyword>
<keyword evidence="6" id="KW-0067">ATP-binding</keyword>
<sequence length="975" mass="107585">MLDQIRSATLPGEYYHFKGNEPIILNDPKTIWIVKSGSLAVFAIPVKEGIAEGSRRYLFTTRTRQAMFGIISDSQPIPYQLLAVSIEETELMKVSRKDFREFISDRNGEAVTLIEGWIEQLGLALSSITPPGLPFQEEGVRYFSLSNGQIFQPQRELVSWVQIQRGYAVWMGFETLLVMPQSGLVPLSADMWFQAEDTTELEILTTSEIEDGNTLLRGIFQIQVYFLQSLFLLEQQEKAVELNRFQERQHLNDHVMKETLGELASLLQSPQIAASAQIEANDFDQALLIAAGAVGRTLGVTIRPPAKSEDLKRVQDPLQAIARASRLRTRTIALQGQWWKKDCGAMLAYTLEDNNPVALLPVSDTRYEIFDPIKRSRTPVNAKSAIKLALTGYTFYRPLPDKVLTTIDLLKFALQGHYKELLIVLAAGMATSLLGMIVPQAMAILIDSAIPDANRGLLVQIALALLATAFGSTLFQLAQGFAIMRVETFADASTQAAVWDRLLNLKASFFRQYSTGDLNSRVSAISQIRQKLSSTVLRSIFTSLFAFLNLGLLFYYNGSLALIATLVAFVNITITLVSGIYTLRKVRPLLELQGQLSGVMVQLINGVSKLRVAGAEARAFAFWGKQYSQQIKWMLSTQGIEDALAVINKILPVLTTAILFWFASSLLQQANSPEGGLSTGVFLAFNAAFGTFIGGATSLSGTIIDVLQVVPLWERAQPILESKPEVDSEKTDPGRLSGRLVVDHVIFRYRDDGPLTLDDVSIHAEAGEFIAFVGASGSGKSTLFRLLLGFDVPESGTIYYDGQDLTGLDIHAMRRQLGVVMQNSRLTSASIFENIASGAMISMDEAWEAARMAGFAEDVESMPMGMHTVISEGGTNISGGQRQRLLIARSLVLKPKILLFDEATSALDNRTQAIVSQSLERLKVTRIAIAHRLSTIRNADRIYVFENGRVVQEGSFDQLANQPGLFAQLMARQKL</sequence>
<feature type="transmembrane region" description="Helical" evidence="9">
    <location>
        <begin position="562"/>
        <end position="583"/>
    </location>
</feature>
<keyword evidence="13" id="KW-1185">Reference proteome</keyword>
<keyword evidence="5" id="KW-0547">Nucleotide-binding</keyword>
<feature type="domain" description="ABC transporter" evidence="10">
    <location>
        <begin position="740"/>
        <end position="972"/>
    </location>
</feature>
<dbReference type="PROSITE" id="PS50893">
    <property type="entry name" value="ABC_TRANSPORTER_2"/>
    <property type="match status" value="1"/>
</dbReference>
<evidence type="ECO:0000256" key="6">
    <source>
        <dbReference type="ARBA" id="ARBA00022840"/>
    </source>
</evidence>
<dbReference type="PANTHER" id="PTHR24221">
    <property type="entry name" value="ATP-BINDING CASSETTE SUB-FAMILY B"/>
    <property type="match status" value="1"/>
</dbReference>
<dbReference type="Gene3D" id="2.60.120.10">
    <property type="entry name" value="Jelly Rolls"/>
    <property type="match status" value="1"/>
</dbReference>
<keyword evidence="3" id="KW-1003">Cell membrane</keyword>
<evidence type="ECO:0000256" key="3">
    <source>
        <dbReference type="ARBA" id="ARBA00022475"/>
    </source>
</evidence>
<dbReference type="Pfam" id="PF00664">
    <property type="entry name" value="ABC_membrane"/>
    <property type="match status" value="1"/>
</dbReference>
<evidence type="ECO:0000256" key="7">
    <source>
        <dbReference type="ARBA" id="ARBA00022989"/>
    </source>
</evidence>
<dbReference type="InterPro" id="IPR022515">
    <property type="entry name" value="NHPM_micro_ABC2"/>
</dbReference>
<name>B2J2N3_NOSP7</name>
<dbReference type="EMBL" id="CP001037">
    <property type="protein sequence ID" value="ACC80464.1"/>
    <property type="molecule type" value="Genomic_DNA"/>
</dbReference>
<dbReference type="InterPro" id="IPR027417">
    <property type="entry name" value="P-loop_NTPase"/>
</dbReference>
<gene>
    <name evidence="12" type="ordered locus">Npun_R1802</name>
</gene>
<feature type="transmembrane region" description="Helical" evidence="9">
    <location>
        <begin position="457"/>
        <end position="475"/>
    </location>
</feature>
<dbReference type="SUPFAM" id="SSF52540">
    <property type="entry name" value="P-loop containing nucleoside triphosphate hydrolases"/>
    <property type="match status" value="1"/>
</dbReference>
<evidence type="ECO:0000256" key="4">
    <source>
        <dbReference type="ARBA" id="ARBA00022692"/>
    </source>
</evidence>
<dbReference type="RefSeq" id="WP_012408482.1">
    <property type="nucleotide sequence ID" value="NC_010628.1"/>
</dbReference>
<dbReference type="InterPro" id="IPR011527">
    <property type="entry name" value="ABC1_TM_dom"/>
</dbReference>
<evidence type="ECO:0000256" key="2">
    <source>
        <dbReference type="ARBA" id="ARBA00022448"/>
    </source>
</evidence>
<dbReference type="Pfam" id="PF00005">
    <property type="entry name" value="ABC_tran"/>
    <property type="match status" value="1"/>
</dbReference>
<proteinExistence type="predicted"/>
<organism evidence="12 13">
    <name type="scientific">Nostoc punctiforme (strain ATCC 29133 / PCC 73102)</name>
    <dbReference type="NCBI Taxonomy" id="63737"/>
    <lineage>
        <taxon>Bacteria</taxon>
        <taxon>Bacillati</taxon>
        <taxon>Cyanobacteriota</taxon>
        <taxon>Cyanophyceae</taxon>
        <taxon>Nostocales</taxon>
        <taxon>Nostocaceae</taxon>
        <taxon>Nostoc</taxon>
    </lineage>
</organism>
<comment type="subcellular location">
    <subcellularLocation>
        <location evidence="1">Cell membrane</location>
        <topology evidence="1">Multi-pass membrane protein</topology>
    </subcellularLocation>
</comment>
<evidence type="ECO:0000256" key="8">
    <source>
        <dbReference type="ARBA" id="ARBA00023136"/>
    </source>
</evidence>
<keyword evidence="7 9" id="KW-1133">Transmembrane helix</keyword>
<protein>
    <submittedName>
        <fullName evidence="12">ABC transporter related</fullName>
    </submittedName>
</protein>
<dbReference type="Gene3D" id="1.20.1560.10">
    <property type="entry name" value="ABC transporter type 1, transmembrane domain"/>
    <property type="match status" value="1"/>
</dbReference>
<dbReference type="NCBIfam" id="TIGR03797">
    <property type="entry name" value="NHLM_micro_ABC2"/>
    <property type="match status" value="1"/>
</dbReference>
<reference evidence="13" key="1">
    <citation type="submission" date="2008-04" db="EMBL/GenBank/DDBJ databases">
        <title>Complete sequence of chromosome of Nostoc punctiforme ATCC 29133.</title>
        <authorList>
            <consortium name="US DOE Joint Genome Institute"/>
            <person name="Copeland A."/>
            <person name="Lucas S."/>
            <person name="Lapidus A."/>
            <person name="Glavina del Rio T."/>
            <person name="Dalin E."/>
            <person name="Tice H."/>
            <person name="Pitluck S."/>
            <person name="Chain P."/>
            <person name="Malfatti S."/>
            <person name="Shin M."/>
            <person name="Vergez L."/>
            <person name="Schmutz J."/>
            <person name="Larimer F."/>
            <person name="Land M."/>
            <person name="Hauser L."/>
            <person name="Kyrpides N."/>
            <person name="Kim E."/>
            <person name="Meeks J.C."/>
            <person name="Elhai J."/>
            <person name="Campbell E.L."/>
            <person name="Thiel T."/>
            <person name="Longmire J."/>
            <person name="Potts M."/>
            <person name="Atlas R."/>
        </authorList>
    </citation>
    <scope>NUCLEOTIDE SEQUENCE [LARGE SCALE GENOMIC DNA]</scope>
    <source>
        <strain evidence="13">ATCC 29133 / PCC 73102</strain>
    </source>
</reference>
<dbReference type="Proteomes" id="UP000001191">
    <property type="component" value="Chromosome"/>
</dbReference>
<keyword evidence="2" id="KW-0813">Transport</keyword>
<evidence type="ECO:0000256" key="5">
    <source>
        <dbReference type="ARBA" id="ARBA00022741"/>
    </source>
</evidence>
<dbReference type="InterPro" id="IPR036640">
    <property type="entry name" value="ABC1_TM_sf"/>
</dbReference>
<dbReference type="EnsemblBacteria" id="ACC80464">
    <property type="protein sequence ID" value="ACC80464"/>
    <property type="gene ID" value="Npun_R1802"/>
</dbReference>
<dbReference type="GO" id="GO:0005886">
    <property type="term" value="C:plasma membrane"/>
    <property type="evidence" value="ECO:0007669"/>
    <property type="project" value="UniProtKB-SubCell"/>
</dbReference>
<dbReference type="KEGG" id="npu:Npun_R1802"/>
<dbReference type="GO" id="GO:0034040">
    <property type="term" value="F:ATPase-coupled lipid transmembrane transporter activity"/>
    <property type="evidence" value="ECO:0007669"/>
    <property type="project" value="TreeGrafter"/>
</dbReference>
<dbReference type="InterPro" id="IPR018490">
    <property type="entry name" value="cNMP-bd_dom_sf"/>
</dbReference>
<dbReference type="STRING" id="63737.Npun_R1802"/>
<dbReference type="HOGENOM" id="CLU_000604_95_5_3"/>
<dbReference type="SUPFAM" id="SSF90123">
    <property type="entry name" value="ABC transporter transmembrane region"/>
    <property type="match status" value="1"/>
</dbReference>
<reference evidence="12 13" key="2">
    <citation type="journal article" date="2013" name="Plant Physiol.">
        <title>A Nostoc punctiforme Sugar Transporter Necessary to Establish a Cyanobacterium-Plant Symbiosis.</title>
        <authorList>
            <person name="Ekman M."/>
            <person name="Picossi S."/>
            <person name="Campbell E.L."/>
            <person name="Meeks J.C."/>
            <person name="Flores E."/>
        </authorList>
    </citation>
    <scope>NUCLEOTIDE SEQUENCE [LARGE SCALE GENOMIC DNA]</scope>
    <source>
        <strain evidence="13">ATCC 29133 / PCC 73102</strain>
    </source>
</reference>
<feature type="domain" description="ABC transmembrane type-1" evidence="11">
    <location>
        <begin position="422"/>
        <end position="708"/>
    </location>
</feature>
<dbReference type="eggNOG" id="COG2274">
    <property type="taxonomic scope" value="Bacteria"/>
</dbReference>